<name>A0A382N4D9_9ZZZZ</name>
<gene>
    <name evidence="1" type="ORF">METZ01_LOCUS308039</name>
</gene>
<dbReference type="InterPro" id="IPR011008">
    <property type="entry name" value="Dimeric_a/b-barrel"/>
</dbReference>
<dbReference type="AlphaFoldDB" id="A0A382N4D9"/>
<reference evidence="1" key="1">
    <citation type="submission" date="2018-05" db="EMBL/GenBank/DDBJ databases">
        <authorList>
            <person name="Lanie J.A."/>
            <person name="Ng W.-L."/>
            <person name="Kazmierczak K.M."/>
            <person name="Andrzejewski T.M."/>
            <person name="Davidsen T.M."/>
            <person name="Wayne K.J."/>
            <person name="Tettelin H."/>
            <person name="Glass J.I."/>
            <person name="Rusch D."/>
            <person name="Podicherti R."/>
            <person name="Tsui H.-C.T."/>
            <person name="Winkler M.E."/>
        </authorList>
    </citation>
    <scope>NUCLEOTIDE SEQUENCE</scope>
</reference>
<sequence length="262" mass="28618">MQAQEGVLKPPKQHTLIQIYSFDSLPLIAMNVARIGAQTPGMACEVGAEALVGKAKNNNKGSAINAVVGFGPLMWILITPDAPVRGGFRALDETEINGTEVPETEGDMIFYFSSDNVELNWNLAGKVKEQFGSSGNLIEEVVLKGGSHSDVESEKKKILIDNSTNLDTAQGSFVLTQKFKTDAEYSCDLPQYSFPCKIESRAGRYTMMFSNQPTELQNSSEIVPYPPVSRGLFFLPSLDLLTSLRMGGIRMGSLAINAKWKE</sequence>
<organism evidence="1">
    <name type="scientific">marine metagenome</name>
    <dbReference type="NCBI Taxonomy" id="408172"/>
    <lineage>
        <taxon>unclassified sequences</taxon>
        <taxon>metagenomes</taxon>
        <taxon>ecological metagenomes</taxon>
    </lineage>
</organism>
<proteinExistence type="predicted"/>
<evidence type="ECO:0000313" key="1">
    <source>
        <dbReference type="EMBL" id="SVC55185.1"/>
    </source>
</evidence>
<dbReference type="EMBL" id="UINC01097464">
    <property type="protein sequence ID" value="SVC55185.1"/>
    <property type="molecule type" value="Genomic_DNA"/>
</dbReference>
<accession>A0A382N4D9</accession>
<dbReference type="SUPFAM" id="SSF54909">
    <property type="entry name" value="Dimeric alpha+beta barrel"/>
    <property type="match status" value="1"/>
</dbReference>
<protein>
    <submittedName>
        <fullName evidence="1">Uncharacterized protein</fullName>
    </submittedName>
</protein>